<comment type="similarity">
    <text evidence="2">Belongs to the acid sphingomyelinase family.</text>
</comment>
<keyword evidence="5" id="KW-0325">Glycoprotein</keyword>
<evidence type="ECO:0000259" key="9">
    <source>
        <dbReference type="Pfam" id="PF19272"/>
    </source>
</evidence>
<dbReference type="SUPFAM" id="SSF56300">
    <property type="entry name" value="Metallo-dependent phosphatases"/>
    <property type="match status" value="1"/>
</dbReference>
<keyword evidence="3" id="KW-0964">Secreted</keyword>
<feature type="domain" description="Sphingomyelin phosphodiesterase C-terminal" evidence="9">
    <location>
        <begin position="288"/>
        <end position="404"/>
    </location>
</feature>
<feature type="domain" description="Calcineurin-like phosphoesterase" evidence="8">
    <location>
        <begin position="24"/>
        <end position="258"/>
    </location>
</feature>
<evidence type="ECO:0000313" key="11">
    <source>
        <dbReference type="Proteomes" id="UP000481153"/>
    </source>
</evidence>
<dbReference type="PANTHER" id="PTHR10340">
    <property type="entry name" value="SPHINGOMYELIN PHOSPHODIESTERASE"/>
    <property type="match status" value="1"/>
</dbReference>
<dbReference type="PANTHER" id="PTHR10340:SF57">
    <property type="entry name" value="METALLOPHOS DOMAIN-CONTAINING PROTEIN"/>
    <property type="match status" value="1"/>
</dbReference>
<evidence type="ECO:0000256" key="1">
    <source>
        <dbReference type="ARBA" id="ARBA00004613"/>
    </source>
</evidence>
<evidence type="ECO:0000256" key="2">
    <source>
        <dbReference type="ARBA" id="ARBA00008234"/>
    </source>
</evidence>
<evidence type="ECO:0000259" key="8">
    <source>
        <dbReference type="Pfam" id="PF00149"/>
    </source>
</evidence>
<dbReference type="Pfam" id="PF00149">
    <property type="entry name" value="Metallophos"/>
    <property type="match status" value="1"/>
</dbReference>
<dbReference type="Pfam" id="PF19272">
    <property type="entry name" value="ASMase_C"/>
    <property type="match status" value="1"/>
</dbReference>
<evidence type="ECO:0000256" key="3">
    <source>
        <dbReference type="ARBA" id="ARBA00022525"/>
    </source>
</evidence>
<organism evidence="10 11">
    <name type="scientific">Aphanomyces euteiches</name>
    <dbReference type="NCBI Taxonomy" id="100861"/>
    <lineage>
        <taxon>Eukaryota</taxon>
        <taxon>Sar</taxon>
        <taxon>Stramenopiles</taxon>
        <taxon>Oomycota</taxon>
        <taxon>Saprolegniomycetes</taxon>
        <taxon>Saprolegniales</taxon>
        <taxon>Verrucalvaceae</taxon>
        <taxon>Aphanomyces</taxon>
    </lineage>
</organism>
<reference evidence="10 11" key="1">
    <citation type="submission" date="2019-07" db="EMBL/GenBank/DDBJ databases">
        <title>Genomics analysis of Aphanomyces spp. identifies a new class of oomycete effector associated with host adaptation.</title>
        <authorList>
            <person name="Gaulin E."/>
        </authorList>
    </citation>
    <scope>NUCLEOTIDE SEQUENCE [LARGE SCALE GENOMIC DNA]</scope>
    <source>
        <strain evidence="10 11">ATCC 201684</strain>
    </source>
</reference>
<evidence type="ECO:0000256" key="6">
    <source>
        <dbReference type="SAM" id="Phobius"/>
    </source>
</evidence>
<proteinExistence type="inferred from homology"/>
<feature type="signal peptide" evidence="7">
    <location>
        <begin position="1"/>
        <end position="22"/>
    </location>
</feature>
<feature type="chain" id="PRO_5026346718" evidence="7">
    <location>
        <begin position="23"/>
        <end position="465"/>
    </location>
</feature>
<dbReference type="InterPro" id="IPR029052">
    <property type="entry name" value="Metallo-depent_PP-like"/>
</dbReference>
<comment type="subcellular location">
    <subcellularLocation>
        <location evidence="1">Secreted</location>
    </subcellularLocation>
</comment>
<dbReference type="VEuPathDB" id="FungiDB:AeMF1_006095"/>
<keyword evidence="11" id="KW-1185">Reference proteome</keyword>
<evidence type="ECO:0000256" key="5">
    <source>
        <dbReference type="ARBA" id="ARBA00023180"/>
    </source>
</evidence>
<evidence type="ECO:0000256" key="4">
    <source>
        <dbReference type="ARBA" id="ARBA00022801"/>
    </source>
</evidence>
<dbReference type="EMBL" id="VJMJ01000063">
    <property type="protein sequence ID" value="KAF0739582.1"/>
    <property type="molecule type" value="Genomic_DNA"/>
</dbReference>
<dbReference type="Gene3D" id="3.60.21.10">
    <property type="match status" value="1"/>
</dbReference>
<accession>A0A6G0XH00</accession>
<dbReference type="InterPro" id="IPR045473">
    <property type="entry name" value="ASM_C"/>
</dbReference>
<dbReference type="Proteomes" id="UP000481153">
    <property type="component" value="Unassembled WGS sequence"/>
</dbReference>
<keyword evidence="6" id="KW-1133">Transmembrane helix</keyword>
<gene>
    <name evidence="10" type="ORF">Ae201684_004762</name>
</gene>
<keyword evidence="6" id="KW-0812">Transmembrane</keyword>
<evidence type="ECO:0000313" key="10">
    <source>
        <dbReference type="EMBL" id="KAF0739582.1"/>
    </source>
</evidence>
<dbReference type="GO" id="GO:0016787">
    <property type="term" value="F:hydrolase activity"/>
    <property type="evidence" value="ECO:0007669"/>
    <property type="project" value="UniProtKB-KW"/>
</dbReference>
<keyword evidence="6" id="KW-0472">Membrane</keyword>
<protein>
    <submittedName>
        <fullName evidence="10">Uncharacterized protein</fullName>
    </submittedName>
</protein>
<dbReference type="GO" id="GO:0005576">
    <property type="term" value="C:extracellular region"/>
    <property type="evidence" value="ECO:0007669"/>
    <property type="project" value="UniProtKB-SubCell"/>
</dbReference>
<keyword evidence="7" id="KW-0732">Signal</keyword>
<comment type="caution">
    <text evidence="10">The sequence shown here is derived from an EMBL/GenBank/DDBJ whole genome shotgun (WGS) entry which is preliminary data.</text>
</comment>
<sequence>MLLPSLVGWTAVAFLTAASAQAKTILHISDVHLNITLDQMHYGFDSSPRLLDSALSYARSVLRNPDLLLYTGDAVAHTKHNESVLATSVRAGIDMLESYFQVKNVTAILGNADCLHDYEFYITDPKNGTNPTIGMVDEPWKKSLTRSQFNQFDTRGYLLYQIEPKLILITLNTVPYSIKHSPDTKHLDDPFDQFVWLRATLDETRRNGSFAYITGHIPPIIDSYKGESQWNLKYILSYKAIVQDFPDIIKAQLFGHVHSIEYRVPVENLDGLLGVPLFASGAISPFFGNNPSFTIWEYDADTYDLTDFSVFATNFSVAGSDVLDWKKIFTATTLYNLSSISSKSLRELTQRMKADDTLLHEYYRHSKADTRRLTPCDTTDCLDRVLCAQTWFESEEEYQQCVDDRGLERAGAPDLVETVPRVSWFWALLVSAVAAALLSGLIVFLHRVLKRSTYMSLRTPMHFVP</sequence>
<keyword evidence="4" id="KW-0378">Hydrolase</keyword>
<name>A0A6G0XH00_9STRA</name>
<feature type="transmembrane region" description="Helical" evidence="6">
    <location>
        <begin position="424"/>
        <end position="445"/>
    </location>
</feature>
<dbReference type="AlphaFoldDB" id="A0A6G0XH00"/>
<dbReference type="InterPro" id="IPR004843">
    <property type="entry name" value="Calcineurin-like_PHP"/>
</dbReference>
<evidence type="ECO:0000256" key="7">
    <source>
        <dbReference type="SAM" id="SignalP"/>
    </source>
</evidence>